<gene>
    <name evidence="1" type="ORF">JQN70_12305</name>
</gene>
<organism evidence="1 2">
    <name type="scientific">Phycicoccus sonneratiae</name>
    <dbReference type="NCBI Taxonomy" id="2807628"/>
    <lineage>
        <taxon>Bacteria</taxon>
        <taxon>Bacillati</taxon>
        <taxon>Actinomycetota</taxon>
        <taxon>Actinomycetes</taxon>
        <taxon>Micrococcales</taxon>
        <taxon>Intrasporangiaceae</taxon>
        <taxon>Phycicoccus</taxon>
    </lineage>
</organism>
<proteinExistence type="predicted"/>
<dbReference type="GO" id="GO:0005524">
    <property type="term" value="F:ATP binding"/>
    <property type="evidence" value="ECO:0007669"/>
    <property type="project" value="UniProtKB-KW"/>
</dbReference>
<keyword evidence="1" id="KW-0067">ATP-binding</keyword>
<protein>
    <submittedName>
        <fullName evidence="1">ATP-binding protein</fullName>
    </submittedName>
</protein>
<keyword evidence="2" id="KW-1185">Reference proteome</keyword>
<dbReference type="SUPFAM" id="SSF53795">
    <property type="entry name" value="PEP carboxykinase-like"/>
    <property type="match status" value="1"/>
</dbReference>
<evidence type="ECO:0000313" key="1">
    <source>
        <dbReference type="EMBL" id="MBM6401175.1"/>
    </source>
</evidence>
<evidence type="ECO:0000313" key="2">
    <source>
        <dbReference type="Proteomes" id="UP001430172"/>
    </source>
</evidence>
<reference evidence="1" key="1">
    <citation type="submission" date="2021-02" db="EMBL/GenBank/DDBJ databases">
        <title>Phycicoccus sp. MQZ13P-5T, whole genome shotgun sequence.</title>
        <authorList>
            <person name="Tuo L."/>
        </authorList>
    </citation>
    <scope>NUCLEOTIDE SEQUENCE</scope>
    <source>
        <strain evidence="1">MQZ13P-5</strain>
    </source>
</reference>
<keyword evidence="1" id="KW-0547">Nucleotide-binding</keyword>
<comment type="caution">
    <text evidence="1">The sequence shown here is derived from an EMBL/GenBank/DDBJ whole genome shotgun (WGS) entry which is preliminary data.</text>
</comment>
<sequence>MTTQRLNAFGAGWDLDVSGLGEPMAGRLRTLWARAASGPEPGGEVLPYVVARDGDDALSVAGVPHRASDDELPYLLSRALTMASIRRRTGQCLMLHAAGVCTPDGSTVALVAASGTGKTTAARLLGQHLGYVSDETVAVEDDLTVRPWAKPLSVLVDPRDPFDKTESGPDELGLARAPEHLRLGAVVLLARDPGHGEPVLEPVPLVEALAEVVPQTSALLRLERPMESVVAALTAGGGPWRLRYSEVADCVDLVAGLAGGSGASQPAIRWTTERGGEPALIDDDASAASAPPMTPEPPDVDLPAGALVQRTSFQHAVHAEGASFVVRGQVPAVLPDLASTVWRAASEPVSVRDLVDVAVEQHGAHPEAEQLVTATVTALLASGHVAPAGGRHP</sequence>
<dbReference type="EMBL" id="JAFDVD010000013">
    <property type="protein sequence ID" value="MBM6401175.1"/>
    <property type="molecule type" value="Genomic_DNA"/>
</dbReference>
<name>A0ABS2CMX9_9MICO</name>
<dbReference type="Proteomes" id="UP001430172">
    <property type="component" value="Unassembled WGS sequence"/>
</dbReference>
<dbReference type="RefSeq" id="WP_204131647.1">
    <property type="nucleotide sequence ID" value="NZ_JAFDVD010000013.1"/>
</dbReference>
<accession>A0ABS2CMX9</accession>